<protein>
    <recommendedName>
        <fullName evidence="3">J domain-containing protein</fullName>
    </recommendedName>
</protein>
<proteinExistence type="predicted"/>
<evidence type="ECO:0000259" key="3">
    <source>
        <dbReference type="PROSITE" id="PS50076"/>
    </source>
</evidence>
<dbReference type="SMART" id="SM00271">
    <property type="entry name" value="DnaJ"/>
    <property type="match status" value="1"/>
</dbReference>
<feature type="domain" description="J" evidence="3">
    <location>
        <begin position="10"/>
        <end position="80"/>
    </location>
</feature>
<name>A0AAW1XLA1_RUBAR</name>
<dbReference type="CDD" id="cd06257">
    <property type="entry name" value="DnaJ"/>
    <property type="match status" value="1"/>
</dbReference>
<dbReference type="PANTHER" id="PTHR46782">
    <property type="entry name" value="OS01G0757700 PROTEIN"/>
    <property type="match status" value="1"/>
</dbReference>
<dbReference type="EMBL" id="JBEDUW010000003">
    <property type="protein sequence ID" value="KAK9936688.1"/>
    <property type="molecule type" value="Genomic_DNA"/>
</dbReference>
<dbReference type="InterPro" id="IPR001623">
    <property type="entry name" value="DnaJ_domain"/>
</dbReference>
<dbReference type="SUPFAM" id="SSF46565">
    <property type="entry name" value="Chaperone J-domain"/>
    <property type="match status" value="1"/>
</dbReference>
<feature type="compositionally biased region" description="Basic and acidic residues" evidence="1">
    <location>
        <begin position="91"/>
        <end position="100"/>
    </location>
</feature>
<evidence type="ECO:0000256" key="1">
    <source>
        <dbReference type="SAM" id="MobiDB-lite"/>
    </source>
</evidence>
<keyword evidence="2" id="KW-1133">Transmembrane helix</keyword>
<accession>A0AAW1XLA1</accession>
<dbReference type="AlphaFoldDB" id="A0AAW1XLA1"/>
<evidence type="ECO:0000313" key="5">
    <source>
        <dbReference type="Proteomes" id="UP001457282"/>
    </source>
</evidence>
<dbReference type="PROSITE" id="PS00636">
    <property type="entry name" value="DNAJ_1"/>
    <property type="match status" value="1"/>
</dbReference>
<evidence type="ECO:0000256" key="2">
    <source>
        <dbReference type="SAM" id="Phobius"/>
    </source>
</evidence>
<feature type="region of interest" description="Disordered" evidence="1">
    <location>
        <begin position="79"/>
        <end position="100"/>
    </location>
</feature>
<dbReference type="PANTHER" id="PTHR46782:SF2">
    <property type="entry name" value="OS07G0545900 PROTEIN"/>
    <property type="match status" value="1"/>
</dbReference>
<gene>
    <name evidence="4" type="ORF">M0R45_013516</name>
</gene>
<dbReference type="InterPro" id="IPR036869">
    <property type="entry name" value="J_dom_sf"/>
</dbReference>
<keyword evidence="2" id="KW-0812">Transmembrane</keyword>
<reference evidence="4 5" key="1">
    <citation type="journal article" date="2023" name="G3 (Bethesda)">
        <title>A chromosome-length genome assembly and annotation of blackberry (Rubus argutus, cv. 'Hillquist').</title>
        <authorList>
            <person name="Bruna T."/>
            <person name="Aryal R."/>
            <person name="Dudchenko O."/>
            <person name="Sargent D.J."/>
            <person name="Mead D."/>
            <person name="Buti M."/>
            <person name="Cavallini A."/>
            <person name="Hytonen T."/>
            <person name="Andres J."/>
            <person name="Pham M."/>
            <person name="Weisz D."/>
            <person name="Mascagni F."/>
            <person name="Usai G."/>
            <person name="Natali L."/>
            <person name="Bassil N."/>
            <person name="Fernandez G.E."/>
            <person name="Lomsadze A."/>
            <person name="Armour M."/>
            <person name="Olukolu B."/>
            <person name="Poorten T."/>
            <person name="Britton C."/>
            <person name="Davik J."/>
            <person name="Ashrafi H."/>
            <person name="Aiden E.L."/>
            <person name="Borodovsky M."/>
            <person name="Worthington M."/>
        </authorList>
    </citation>
    <scope>NUCLEOTIDE SEQUENCE [LARGE SCALE GENOMIC DNA]</scope>
    <source>
        <strain evidence="4">PI 553951</strain>
    </source>
</reference>
<sequence>MGEKKKVVVDHYRVLGLPSGKEGTKLNETEITKAYRAKALQLHPDKRPNDPNAKADFQRLNSSYEILRDPNARKKFDSSLVRLGNKPSSSEPKKKTAETEEKWKEIEDELFVYGFFIIVLAPMIFPVARTHIGFVIRSVCLILGIDVLSYRQQTEKVLSMICQSAKYFKRNLIKKKYFKRNPRPPQAATDQESQGDDHEDIEAHSPCLSFFSPSTIEPHQQIAFDLSQHICNFWLPQLPTLKTLLGFFTFSKTLSRRLYCDKGTLQYNPSWFLLSIMFASSGSSICCQSGINQPTEAALSRGFGLSNCRTALLFSTPLAFYNLEIFLFWQSSSCFSARNSLYYIENNQEGGKERAPLMEEKRLSLGLGKRALNLVRIVSDLPNEKEAIFGALDKWTAWETEFPLIAAAKALRILRKRNQWMRVIQVAKWMLSKGQGATMATYDTLLLAFDMDHRVDEAESLWNMILHTHTRSISKRLFSRMISLYDHHEMKNKIIEVFADMEELSVRPDEDTVRRVARAFQELGQEDEKKLVLRKYGCKWKYIHFKGERVKVRTNNAWDDDDILTN</sequence>
<organism evidence="4 5">
    <name type="scientific">Rubus argutus</name>
    <name type="common">Southern blackberry</name>
    <dbReference type="NCBI Taxonomy" id="59490"/>
    <lineage>
        <taxon>Eukaryota</taxon>
        <taxon>Viridiplantae</taxon>
        <taxon>Streptophyta</taxon>
        <taxon>Embryophyta</taxon>
        <taxon>Tracheophyta</taxon>
        <taxon>Spermatophyta</taxon>
        <taxon>Magnoliopsida</taxon>
        <taxon>eudicotyledons</taxon>
        <taxon>Gunneridae</taxon>
        <taxon>Pentapetalae</taxon>
        <taxon>rosids</taxon>
        <taxon>fabids</taxon>
        <taxon>Rosales</taxon>
        <taxon>Rosaceae</taxon>
        <taxon>Rosoideae</taxon>
        <taxon>Rosoideae incertae sedis</taxon>
        <taxon>Rubus</taxon>
    </lineage>
</organism>
<dbReference type="PROSITE" id="PS50076">
    <property type="entry name" value="DNAJ_2"/>
    <property type="match status" value="1"/>
</dbReference>
<dbReference type="InterPro" id="IPR011990">
    <property type="entry name" value="TPR-like_helical_dom_sf"/>
</dbReference>
<dbReference type="InterPro" id="IPR018253">
    <property type="entry name" value="DnaJ_domain_CS"/>
</dbReference>
<dbReference type="Proteomes" id="UP001457282">
    <property type="component" value="Unassembled WGS sequence"/>
</dbReference>
<dbReference type="PRINTS" id="PR00625">
    <property type="entry name" value="JDOMAIN"/>
</dbReference>
<dbReference type="Gene3D" id="1.10.287.110">
    <property type="entry name" value="DnaJ domain"/>
    <property type="match status" value="1"/>
</dbReference>
<comment type="caution">
    <text evidence="4">The sequence shown here is derived from an EMBL/GenBank/DDBJ whole genome shotgun (WGS) entry which is preliminary data.</text>
</comment>
<evidence type="ECO:0000313" key="4">
    <source>
        <dbReference type="EMBL" id="KAK9936688.1"/>
    </source>
</evidence>
<dbReference type="Gene3D" id="1.25.40.10">
    <property type="entry name" value="Tetratricopeptide repeat domain"/>
    <property type="match status" value="1"/>
</dbReference>
<dbReference type="Pfam" id="PF00226">
    <property type="entry name" value="DnaJ"/>
    <property type="match status" value="1"/>
</dbReference>
<keyword evidence="5" id="KW-1185">Reference proteome</keyword>
<dbReference type="InterPro" id="IPR044646">
    <property type="entry name" value="EMB1417-like"/>
</dbReference>
<keyword evidence="2" id="KW-0472">Membrane</keyword>
<feature type="transmembrane region" description="Helical" evidence="2">
    <location>
        <begin position="110"/>
        <end position="128"/>
    </location>
</feature>
<feature type="region of interest" description="Disordered" evidence="1">
    <location>
        <begin position="181"/>
        <end position="200"/>
    </location>
</feature>